<name>A0ACB9DWE4_CICIN</name>
<organism evidence="1 2">
    <name type="scientific">Cichorium intybus</name>
    <name type="common">Chicory</name>
    <dbReference type="NCBI Taxonomy" id="13427"/>
    <lineage>
        <taxon>Eukaryota</taxon>
        <taxon>Viridiplantae</taxon>
        <taxon>Streptophyta</taxon>
        <taxon>Embryophyta</taxon>
        <taxon>Tracheophyta</taxon>
        <taxon>Spermatophyta</taxon>
        <taxon>Magnoliopsida</taxon>
        <taxon>eudicotyledons</taxon>
        <taxon>Gunneridae</taxon>
        <taxon>Pentapetalae</taxon>
        <taxon>asterids</taxon>
        <taxon>campanulids</taxon>
        <taxon>Asterales</taxon>
        <taxon>Asteraceae</taxon>
        <taxon>Cichorioideae</taxon>
        <taxon>Cichorieae</taxon>
        <taxon>Cichoriinae</taxon>
        <taxon>Cichorium</taxon>
    </lineage>
</organism>
<sequence>MIEFWTIPASEIVARATNNANAKTQPNISPILNWRWNTCMMMMMKNCLSSLNPLRNLLYSIVDFPVIVSLLRNSHRTSTFASFHSLKRYEEIDLENDLALYDELVSFNDFVHRRPLPSIKDFCKLLTRILKMHHYSVVISLVQRLDMLGVKSDIYAFNIAINCFCHLNRVDFALSMFGKSLKRGYKPDSATFNTLIRGLCANDSLNQAVQLFDQMLESSLKPNIITYGTLINGMCKMGNTNDAIILLRKLEEQSKSIHSPRIRMAVEYLEILRKNGFSLDAYTESLLRNFRLCVQVEDPSKSVVERK</sequence>
<comment type="caution">
    <text evidence="1">The sequence shown here is derived from an EMBL/GenBank/DDBJ whole genome shotgun (WGS) entry which is preliminary data.</text>
</comment>
<evidence type="ECO:0000313" key="2">
    <source>
        <dbReference type="Proteomes" id="UP001055811"/>
    </source>
</evidence>
<gene>
    <name evidence="1" type="ORF">L2E82_21619</name>
</gene>
<keyword evidence="2" id="KW-1185">Reference proteome</keyword>
<dbReference type="EMBL" id="CM042012">
    <property type="protein sequence ID" value="KAI3750793.1"/>
    <property type="molecule type" value="Genomic_DNA"/>
</dbReference>
<proteinExistence type="predicted"/>
<protein>
    <submittedName>
        <fullName evidence="1">Uncharacterized protein</fullName>
    </submittedName>
</protein>
<dbReference type="Proteomes" id="UP001055811">
    <property type="component" value="Linkage Group LG04"/>
</dbReference>
<reference evidence="1 2" key="2">
    <citation type="journal article" date="2022" name="Mol. Ecol. Resour.">
        <title>The genomes of chicory, endive, great burdock and yacon provide insights into Asteraceae paleo-polyploidization history and plant inulin production.</title>
        <authorList>
            <person name="Fan W."/>
            <person name="Wang S."/>
            <person name="Wang H."/>
            <person name="Wang A."/>
            <person name="Jiang F."/>
            <person name="Liu H."/>
            <person name="Zhao H."/>
            <person name="Xu D."/>
            <person name="Zhang Y."/>
        </authorList>
    </citation>
    <scope>NUCLEOTIDE SEQUENCE [LARGE SCALE GENOMIC DNA]</scope>
    <source>
        <strain evidence="2">cv. Punajuju</strain>
        <tissue evidence="1">Leaves</tissue>
    </source>
</reference>
<evidence type="ECO:0000313" key="1">
    <source>
        <dbReference type="EMBL" id="KAI3750793.1"/>
    </source>
</evidence>
<accession>A0ACB9DWE4</accession>
<reference evidence="2" key="1">
    <citation type="journal article" date="2022" name="Mol. Ecol. Resour.">
        <title>The genomes of chicory, endive, great burdock and yacon provide insights into Asteraceae palaeo-polyploidization history and plant inulin production.</title>
        <authorList>
            <person name="Fan W."/>
            <person name="Wang S."/>
            <person name="Wang H."/>
            <person name="Wang A."/>
            <person name="Jiang F."/>
            <person name="Liu H."/>
            <person name="Zhao H."/>
            <person name="Xu D."/>
            <person name="Zhang Y."/>
        </authorList>
    </citation>
    <scope>NUCLEOTIDE SEQUENCE [LARGE SCALE GENOMIC DNA]</scope>
    <source>
        <strain evidence="2">cv. Punajuju</strain>
    </source>
</reference>